<dbReference type="GO" id="GO:0005886">
    <property type="term" value="C:plasma membrane"/>
    <property type="evidence" value="ECO:0007669"/>
    <property type="project" value="UniProtKB-SubCell"/>
</dbReference>
<comment type="catalytic activity">
    <reaction evidence="12 13">
        <text>a quinone + NADH + 5 H(+)(in) = a quinol + NAD(+) + 4 H(+)(out)</text>
        <dbReference type="Rhea" id="RHEA:57888"/>
        <dbReference type="ChEBI" id="CHEBI:15378"/>
        <dbReference type="ChEBI" id="CHEBI:24646"/>
        <dbReference type="ChEBI" id="CHEBI:57540"/>
        <dbReference type="ChEBI" id="CHEBI:57945"/>
        <dbReference type="ChEBI" id="CHEBI:132124"/>
    </reaction>
</comment>
<name>A0A2P5SWK0_9GAMM</name>
<dbReference type="EMBL" id="PDKU01000001">
    <property type="protein sequence ID" value="PPI86717.1"/>
    <property type="molecule type" value="Genomic_DNA"/>
</dbReference>
<dbReference type="Proteomes" id="UP000296144">
    <property type="component" value="Unassembled WGS sequence"/>
</dbReference>
<dbReference type="InterPro" id="IPR023043">
    <property type="entry name" value="NAD(P)H_OxRDtase_bac/plastid"/>
</dbReference>
<dbReference type="AlphaFoldDB" id="A0A2P5SWK0"/>
<comment type="subcellular location">
    <subcellularLocation>
        <location evidence="12 13">Cell membrane</location>
        <topology evidence="12 13">Multi-pass membrane protein</topology>
    </subcellularLocation>
    <subcellularLocation>
        <location evidence="1">Membrane</location>
        <topology evidence="1">Multi-pass membrane protein</topology>
    </subcellularLocation>
</comment>
<dbReference type="GO" id="GO:0030964">
    <property type="term" value="C:NADH dehydrogenase complex"/>
    <property type="evidence" value="ECO:0007669"/>
    <property type="project" value="TreeGrafter"/>
</dbReference>
<evidence type="ECO:0000256" key="11">
    <source>
        <dbReference type="ARBA" id="ARBA00023136"/>
    </source>
</evidence>
<organism evidence="14 15">
    <name type="scientific">Candidatus Pantoea edessiphila</name>
    <dbReference type="NCBI Taxonomy" id="2044610"/>
    <lineage>
        <taxon>Bacteria</taxon>
        <taxon>Pseudomonadati</taxon>
        <taxon>Pseudomonadota</taxon>
        <taxon>Gammaproteobacteria</taxon>
        <taxon>Enterobacterales</taxon>
        <taxon>Erwiniaceae</taxon>
        <taxon>Pantoea</taxon>
    </lineage>
</organism>
<evidence type="ECO:0000256" key="8">
    <source>
        <dbReference type="ARBA" id="ARBA00022989"/>
    </source>
</evidence>
<keyword evidence="3 12" id="KW-0813">Transport</keyword>
<proteinExistence type="inferred from homology"/>
<dbReference type="GO" id="GO:0048038">
    <property type="term" value="F:quinone binding"/>
    <property type="evidence" value="ECO:0007669"/>
    <property type="project" value="UniProtKB-KW"/>
</dbReference>
<evidence type="ECO:0000256" key="7">
    <source>
        <dbReference type="ARBA" id="ARBA00022967"/>
    </source>
</evidence>
<keyword evidence="15" id="KW-1185">Reference proteome</keyword>
<dbReference type="Gene3D" id="1.20.58.1610">
    <property type="entry name" value="NADH:ubiquinone/plastoquinone oxidoreductase, chain 3"/>
    <property type="match status" value="1"/>
</dbReference>
<reference evidence="14 15" key="1">
    <citation type="journal article" date="2018" name="Genome Biol. Evol.">
        <title>Cladogenesis and Genomic Streamlining in Extracellular Endosymbionts of Tropical Stink Bugs.</title>
        <authorList>
            <person name="Otero-Bravo A."/>
            <person name="Goffredi S."/>
            <person name="Sabree Z.L."/>
        </authorList>
    </citation>
    <scope>NUCLEOTIDE SEQUENCE [LARGE SCALE GENOMIC DNA]</scope>
    <source>
        <strain evidence="14 15">SoEL</strain>
    </source>
</reference>
<sequence length="128" mass="14924">MLINSILISKYCGFVFYIFLTCFFCFLMLLGGWLLGGKSNGRYKNKPFESGIESVGNSHIRLSIKFYLVAMLFVIFDVESLFLYLWSISVRENGWYGFIEALMFITTLLISLIYIIRFGVFNLTPKYR</sequence>
<feature type="transmembrane region" description="Helical" evidence="12">
    <location>
        <begin position="66"/>
        <end position="86"/>
    </location>
</feature>
<dbReference type="InterPro" id="IPR038430">
    <property type="entry name" value="NDAH_ubi_oxred_su3_sf"/>
</dbReference>
<dbReference type="EC" id="7.1.1.-" evidence="12"/>
<accession>A0A2P5SWK0</accession>
<comment type="similarity">
    <text evidence="2 12 13">Belongs to the complex I subunit 3 family.</text>
</comment>
<comment type="function">
    <text evidence="12">NDH-1 shuttles electrons from NADH, via FMN and iron-sulfur (Fe-S) centers, to quinones in the respiratory chain. The immediate electron acceptor for the enzyme in this species is believed to be ubiquinone. Couples the redox reaction to proton translocation (for every two electrons transferred, four hydrogen ions are translocated across the cytoplasmic membrane), and thus conserves the redox energy in a proton gradient.</text>
</comment>
<dbReference type="PANTHER" id="PTHR11058">
    <property type="entry name" value="NADH-UBIQUINONE OXIDOREDUCTASE CHAIN 3"/>
    <property type="match status" value="1"/>
</dbReference>
<evidence type="ECO:0000256" key="13">
    <source>
        <dbReference type="RuleBase" id="RU003639"/>
    </source>
</evidence>
<evidence type="ECO:0000256" key="9">
    <source>
        <dbReference type="ARBA" id="ARBA00023027"/>
    </source>
</evidence>
<keyword evidence="8 12" id="KW-1133">Transmembrane helix</keyword>
<evidence type="ECO:0000256" key="4">
    <source>
        <dbReference type="ARBA" id="ARBA00022475"/>
    </source>
</evidence>
<gene>
    <name evidence="12" type="primary">nuoA</name>
    <name evidence="14" type="ORF">CRV10_00455</name>
</gene>
<evidence type="ECO:0000256" key="6">
    <source>
        <dbReference type="ARBA" id="ARBA00022719"/>
    </source>
</evidence>
<dbReference type="GO" id="GO:0050136">
    <property type="term" value="F:NADH dehydrogenase (quinone) (non-electrogenic) activity"/>
    <property type="evidence" value="ECO:0007669"/>
    <property type="project" value="UniProtKB-UniRule"/>
</dbReference>
<evidence type="ECO:0000256" key="1">
    <source>
        <dbReference type="ARBA" id="ARBA00004141"/>
    </source>
</evidence>
<comment type="caution">
    <text evidence="14">The sequence shown here is derived from an EMBL/GenBank/DDBJ whole genome shotgun (WGS) entry which is preliminary data.</text>
</comment>
<evidence type="ECO:0000256" key="12">
    <source>
        <dbReference type="HAMAP-Rule" id="MF_01394"/>
    </source>
</evidence>
<evidence type="ECO:0000256" key="10">
    <source>
        <dbReference type="ARBA" id="ARBA00023075"/>
    </source>
</evidence>
<evidence type="ECO:0000256" key="2">
    <source>
        <dbReference type="ARBA" id="ARBA00008472"/>
    </source>
</evidence>
<dbReference type="RefSeq" id="WP_136129880.1">
    <property type="nucleotide sequence ID" value="NZ_PDKU01000001.1"/>
</dbReference>
<keyword evidence="6 12" id="KW-0874">Quinone</keyword>
<keyword evidence="7 12" id="KW-1278">Translocase</keyword>
<keyword evidence="5 12" id="KW-0812">Transmembrane</keyword>
<protein>
    <recommendedName>
        <fullName evidence="12">NADH-quinone oxidoreductase subunit A</fullName>
        <ecNumber evidence="12">7.1.1.-</ecNumber>
    </recommendedName>
    <alternativeName>
        <fullName evidence="12">NADH dehydrogenase I subunit A</fullName>
    </alternativeName>
    <alternativeName>
        <fullName evidence="12">NDH-1 subunit A</fullName>
    </alternativeName>
    <alternativeName>
        <fullName evidence="12">NUO1</fullName>
    </alternativeName>
</protein>
<dbReference type="GO" id="GO:0008137">
    <property type="term" value="F:NADH dehydrogenase (ubiquinone) activity"/>
    <property type="evidence" value="ECO:0007669"/>
    <property type="project" value="InterPro"/>
</dbReference>
<comment type="subunit">
    <text evidence="12">NDH-1 is composed of 13 different subunits. Subunits NuoA, H, J, K, L, M, N constitute the membrane sector of the complex.</text>
</comment>
<keyword evidence="11 12" id="KW-0472">Membrane</keyword>
<feature type="transmembrane region" description="Helical" evidence="12">
    <location>
        <begin position="14"/>
        <end position="36"/>
    </location>
</feature>
<evidence type="ECO:0000256" key="3">
    <source>
        <dbReference type="ARBA" id="ARBA00022448"/>
    </source>
</evidence>
<evidence type="ECO:0000256" key="5">
    <source>
        <dbReference type="ARBA" id="ARBA00022692"/>
    </source>
</evidence>
<keyword evidence="4 12" id="KW-1003">Cell membrane</keyword>
<keyword evidence="9 12" id="KW-0520">NAD</keyword>
<keyword evidence="10 12" id="KW-0830">Ubiquinone</keyword>
<evidence type="ECO:0000313" key="15">
    <source>
        <dbReference type="Proteomes" id="UP000296144"/>
    </source>
</evidence>
<dbReference type="HAMAP" id="MF_01394">
    <property type="entry name" value="NDH1_NuoA"/>
    <property type="match status" value="1"/>
</dbReference>
<feature type="transmembrane region" description="Helical" evidence="12">
    <location>
        <begin position="98"/>
        <end position="120"/>
    </location>
</feature>
<dbReference type="InterPro" id="IPR000440">
    <property type="entry name" value="NADH_UbQ/plastoQ_OxRdtase_su3"/>
</dbReference>
<dbReference type="PANTHER" id="PTHR11058:SF21">
    <property type="entry name" value="NADH-QUINONE OXIDOREDUCTASE SUBUNIT A"/>
    <property type="match status" value="1"/>
</dbReference>
<dbReference type="Pfam" id="PF00507">
    <property type="entry name" value="Oxidored_q4"/>
    <property type="match status" value="1"/>
</dbReference>
<dbReference type="OrthoDB" id="9791970at2"/>
<evidence type="ECO:0000313" key="14">
    <source>
        <dbReference type="EMBL" id="PPI86717.1"/>
    </source>
</evidence>